<evidence type="ECO:0000313" key="2">
    <source>
        <dbReference type="Proteomes" id="UP000515871"/>
    </source>
</evidence>
<dbReference type="InterPro" id="IPR027417">
    <property type="entry name" value="P-loop_NTPase"/>
</dbReference>
<dbReference type="RefSeq" id="WP_154596819.1">
    <property type="nucleotide sequence ID" value="NZ_CP060587.1"/>
</dbReference>
<protein>
    <recommendedName>
        <fullName evidence="3">AAA family ATPase</fullName>
    </recommendedName>
</protein>
<dbReference type="Gene3D" id="3.40.50.300">
    <property type="entry name" value="P-loop containing nucleotide triphosphate hydrolases"/>
    <property type="match status" value="2"/>
</dbReference>
<organism evidence="1 2">
    <name type="scientific">Aeromicrobium senzhongii</name>
    <dbReference type="NCBI Taxonomy" id="2663859"/>
    <lineage>
        <taxon>Bacteria</taxon>
        <taxon>Bacillati</taxon>
        <taxon>Actinomycetota</taxon>
        <taxon>Actinomycetes</taxon>
        <taxon>Propionibacteriales</taxon>
        <taxon>Nocardioidaceae</taxon>
        <taxon>Aeromicrobium</taxon>
    </lineage>
</organism>
<gene>
    <name evidence="1" type="ORF">H9L21_11230</name>
</gene>
<keyword evidence="2" id="KW-1185">Reference proteome</keyword>
<dbReference type="Proteomes" id="UP000515871">
    <property type="component" value="Chromosome"/>
</dbReference>
<proteinExistence type="predicted"/>
<name>A0ABX6SQM6_9ACTN</name>
<evidence type="ECO:0008006" key="3">
    <source>
        <dbReference type="Google" id="ProtNLM"/>
    </source>
</evidence>
<dbReference type="SUPFAM" id="SSF52540">
    <property type="entry name" value="P-loop containing nucleoside triphosphate hydrolases"/>
    <property type="match status" value="1"/>
</dbReference>
<dbReference type="EMBL" id="CP060587">
    <property type="protein sequence ID" value="QNL93678.1"/>
    <property type="molecule type" value="Genomic_DNA"/>
</dbReference>
<reference evidence="1 2" key="1">
    <citation type="submission" date="2020-08" db="EMBL/GenBank/DDBJ databases">
        <title>Novel species in genus Aeromicrobium.</title>
        <authorList>
            <person name="Zhang G."/>
        </authorList>
    </citation>
    <scope>NUCLEOTIDE SEQUENCE [LARGE SCALE GENOMIC DNA]</scope>
    <source>
        <strain evidence="2">zg-629</strain>
    </source>
</reference>
<accession>A0ABX6SQM6</accession>
<sequence length="715" mass="78269">MPIRGTYYDILGVTIGNVGGVKDPVHFVFRDGVNALYGLNGAGKTHLLGLVVDALTGNAPDLEGSVMDVHIELRPLRSTFADWESTSVHHLAGSLLRHQQDVVRGLRDHALPYPELDPNEDLVVNALAASMAADLLEADDFARVNPGHTRQDLGSVYAPHKDLVEMAVRARTLTLRAMGRGKWRAKLACPMSNPDARRALREEREAWRHEASLVRSGRPISPDQKLFDASYLAASSLDSVIEEPSSELPVPVDIDLGEVDASLVHLAGDLVSSPDRMDERARELIDWLKDVIATGELLDWGTTDIDPDLLDAFNTYVDGANTLLHRLLPEDLELAFAWGEPSDWFSGRLARWTMAGHALTVASHAQRRWAFFATELAEYMDGLQSDLRPRPPHGKEFGHTPVLLVCDEPEAGLHRSMEANLGTALDNMCRDVGASALVATHSPALLRSPHVSVSFVTRDSANAMVTRPVRLNMADGTVARATADGLGLNVGDLWSLSRVTVVVEGIHDEWVLNGCLSDELSSGSAVILPMHGGTRLRSLAEARALIDYSDAKLLVVLDELDHELVTDVFGRLQEAVAGGNPESRAAVLAELRSLGNSNDSFLFIHQFALRAVELGILDRVEFFGLSQPDIICYLEPASVLSEDESWDRLLDQWRRDAAPQPPRNIKKWLRGKGFLPDDAHLVDEAIEMATMRAARSANLHPDLVALGARILELSS</sequence>
<evidence type="ECO:0000313" key="1">
    <source>
        <dbReference type="EMBL" id="QNL93678.1"/>
    </source>
</evidence>